<dbReference type="Gene3D" id="3.40.50.10490">
    <property type="entry name" value="Glucose-6-phosphate isomerase like protein, domain 1"/>
    <property type="match status" value="1"/>
</dbReference>
<accession>K2KF36</accession>
<dbReference type="CDD" id="cd05006">
    <property type="entry name" value="SIS_GmhA"/>
    <property type="match status" value="1"/>
</dbReference>
<dbReference type="GO" id="GO:1901135">
    <property type="term" value="P:carbohydrate derivative metabolic process"/>
    <property type="evidence" value="ECO:0007669"/>
    <property type="project" value="InterPro"/>
</dbReference>
<dbReference type="STRING" id="740709.A10D4_03370"/>
<dbReference type="Proteomes" id="UP000014115">
    <property type="component" value="Unassembled WGS sequence"/>
</dbReference>
<reference evidence="2 3" key="1">
    <citation type="journal article" date="2012" name="J. Bacteriol.">
        <title>Genome Sequence of Idiomarina xiamenensis Type Strain 10-D-4.</title>
        <authorList>
            <person name="Lai Q."/>
            <person name="Wang L."/>
            <person name="Wang W."/>
            <person name="Shao Z."/>
        </authorList>
    </citation>
    <scope>NUCLEOTIDE SEQUENCE [LARGE SCALE GENOMIC DNA]</scope>
    <source>
        <strain evidence="2 3">10-D-4</strain>
    </source>
</reference>
<keyword evidence="2" id="KW-0413">Isomerase</keyword>
<proteinExistence type="predicted"/>
<comment type="caution">
    <text evidence="2">The sequence shown here is derived from an EMBL/GenBank/DDBJ whole genome shotgun (WGS) entry which is preliminary data.</text>
</comment>
<dbReference type="PROSITE" id="PS51464">
    <property type="entry name" value="SIS"/>
    <property type="match status" value="1"/>
</dbReference>
<protein>
    <submittedName>
        <fullName evidence="2">Phosphoheptose isomerase</fullName>
    </submittedName>
</protein>
<gene>
    <name evidence="2" type="ORF">A10D4_03370</name>
</gene>
<dbReference type="RefSeq" id="WP_008487730.1">
    <property type="nucleotide sequence ID" value="NZ_AMRG01000003.1"/>
</dbReference>
<dbReference type="GO" id="GO:0097367">
    <property type="term" value="F:carbohydrate derivative binding"/>
    <property type="evidence" value="ECO:0007669"/>
    <property type="project" value="InterPro"/>
</dbReference>
<dbReference type="PATRIC" id="fig|740709.3.peg.677"/>
<keyword evidence="3" id="KW-1185">Reference proteome</keyword>
<evidence type="ECO:0000259" key="1">
    <source>
        <dbReference type="PROSITE" id="PS51464"/>
    </source>
</evidence>
<organism evidence="2 3">
    <name type="scientific">Idiomarina xiamenensis 10-D-4</name>
    <dbReference type="NCBI Taxonomy" id="740709"/>
    <lineage>
        <taxon>Bacteria</taxon>
        <taxon>Pseudomonadati</taxon>
        <taxon>Pseudomonadota</taxon>
        <taxon>Gammaproteobacteria</taxon>
        <taxon>Alteromonadales</taxon>
        <taxon>Idiomarinaceae</taxon>
        <taxon>Idiomarina</taxon>
    </lineage>
</organism>
<dbReference type="OrthoDB" id="9810929at2"/>
<dbReference type="InterPro" id="IPR050099">
    <property type="entry name" value="SIS_GmhA/DiaA_subfam"/>
</dbReference>
<dbReference type="AlphaFoldDB" id="K2KF36"/>
<dbReference type="EMBL" id="AMRG01000003">
    <property type="protein sequence ID" value="EKE85352.1"/>
    <property type="molecule type" value="Genomic_DNA"/>
</dbReference>
<dbReference type="InterPro" id="IPR035461">
    <property type="entry name" value="GmhA/DiaA"/>
</dbReference>
<feature type="domain" description="SIS" evidence="1">
    <location>
        <begin position="34"/>
        <end position="185"/>
    </location>
</feature>
<dbReference type="InterPro" id="IPR046348">
    <property type="entry name" value="SIS_dom_sf"/>
</dbReference>
<dbReference type="PANTHER" id="PTHR30390:SF6">
    <property type="entry name" value="DNAA INITIATOR-ASSOCIATING PROTEIN DIAA"/>
    <property type="match status" value="1"/>
</dbReference>
<evidence type="ECO:0000313" key="3">
    <source>
        <dbReference type="Proteomes" id="UP000014115"/>
    </source>
</evidence>
<dbReference type="Pfam" id="PF13580">
    <property type="entry name" value="SIS_2"/>
    <property type="match status" value="1"/>
</dbReference>
<dbReference type="SUPFAM" id="SSF53697">
    <property type="entry name" value="SIS domain"/>
    <property type="match status" value="1"/>
</dbReference>
<name>K2KF36_9GAMM</name>
<dbReference type="GO" id="GO:0016853">
    <property type="term" value="F:isomerase activity"/>
    <property type="evidence" value="ECO:0007669"/>
    <property type="project" value="UniProtKB-KW"/>
</dbReference>
<evidence type="ECO:0000313" key="2">
    <source>
        <dbReference type="EMBL" id="EKE85352.1"/>
    </source>
</evidence>
<sequence>MQEQIKAIFTESIQTQISAVDSLQETVDAAAQLLVNSLLNGHHILCCGEAGGELVARQFSALMMDGFSFERPPFPVLMLNRHNSHDNSGSAFAKQVAALGKPGDVLLAISSRADSNHIVRAMEAALSRQMVIIAITGENDNALAGLLGANDIEIRIPSKNPARIAENQLLIAHSLCQLTEHQIFPQEHDNS</sequence>
<dbReference type="PANTHER" id="PTHR30390">
    <property type="entry name" value="SEDOHEPTULOSE 7-PHOSPHATE ISOMERASE / DNAA INITIATOR-ASSOCIATING FACTOR FOR REPLICATION INITIATION"/>
    <property type="match status" value="1"/>
</dbReference>
<dbReference type="InterPro" id="IPR001347">
    <property type="entry name" value="SIS_dom"/>
</dbReference>
<dbReference type="eggNOG" id="COG0279">
    <property type="taxonomic scope" value="Bacteria"/>
</dbReference>